<dbReference type="AlphaFoldDB" id="A0AAV4TM72"/>
<protein>
    <submittedName>
        <fullName evidence="1">Uncharacterized protein</fullName>
    </submittedName>
</protein>
<gene>
    <name evidence="1" type="ORF">CEXT_588851</name>
</gene>
<sequence length="103" mass="11503">MKGSRKDVLGDFVPIWGRSRGARRTTSKGRSRIDVCTHKRLCKCPGESWIYGDFSINGLPTFSRISSEMALGLAFDKVEGIWISIGENASRSGSFTWKVRQGF</sequence>
<name>A0AAV4TM72_CAEEX</name>
<reference evidence="1 2" key="1">
    <citation type="submission" date="2021-06" db="EMBL/GenBank/DDBJ databases">
        <title>Caerostris extrusa draft genome.</title>
        <authorList>
            <person name="Kono N."/>
            <person name="Arakawa K."/>
        </authorList>
    </citation>
    <scope>NUCLEOTIDE SEQUENCE [LARGE SCALE GENOMIC DNA]</scope>
</reference>
<organism evidence="1 2">
    <name type="scientific">Caerostris extrusa</name>
    <name type="common">Bark spider</name>
    <name type="synonym">Caerostris bankana</name>
    <dbReference type="NCBI Taxonomy" id="172846"/>
    <lineage>
        <taxon>Eukaryota</taxon>
        <taxon>Metazoa</taxon>
        <taxon>Ecdysozoa</taxon>
        <taxon>Arthropoda</taxon>
        <taxon>Chelicerata</taxon>
        <taxon>Arachnida</taxon>
        <taxon>Araneae</taxon>
        <taxon>Araneomorphae</taxon>
        <taxon>Entelegynae</taxon>
        <taxon>Araneoidea</taxon>
        <taxon>Araneidae</taxon>
        <taxon>Caerostris</taxon>
    </lineage>
</organism>
<dbReference type="Proteomes" id="UP001054945">
    <property type="component" value="Unassembled WGS sequence"/>
</dbReference>
<evidence type="ECO:0000313" key="2">
    <source>
        <dbReference type="Proteomes" id="UP001054945"/>
    </source>
</evidence>
<comment type="caution">
    <text evidence="1">The sequence shown here is derived from an EMBL/GenBank/DDBJ whole genome shotgun (WGS) entry which is preliminary data.</text>
</comment>
<evidence type="ECO:0000313" key="1">
    <source>
        <dbReference type="EMBL" id="GIY47678.1"/>
    </source>
</evidence>
<keyword evidence="2" id="KW-1185">Reference proteome</keyword>
<accession>A0AAV4TM72</accession>
<dbReference type="EMBL" id="BPLR01011609">
    <property type="protein sequence ID" value="GIY47678.1"/>
    <property type="molecule type" value="Genomic_DNA"/>
</dbReference>
<proteinExistence type="predicted"/>